<reference evidence="1 2" key="1">
    <citation type="submission" date="2021-08" db="EMBL/GenBank/DDBJ databases">
        <title>WGS assembly of Ceratopteris richardii.</title>
        <authorList>
            <person name="Marchant D.B."/>
            <person name="Chen G."/>
            <person name="Jenkins J."/>
            <person name="Shu S."/>
            <person name="Leebens-Mack J."/>
            <person name="Grimwood J."/>
            <person name="Schmutz J."/>
            <person name="Soltis P."/>
            <person name="Soltis D."/>
            <person name="Chen Z.-H."/>
        </authorList>
    </citation>
    <scope>NUCLEOTIDE SEQUENCE [LARGE SCALE GENOMIC DNA]</scope>
    <source>
        <strain evidence="1">Whitten #5841</strain>
        <tissue evidence="1">Leaf</tissue>
    </source>
</reference>
<gene>
    <name evidence="1" type="ORF">KP509_23G051900</name>
</gene>
<evidence type="ECO:0000313" key="2">
    <source>
        <dbReference type="Proteomes" id="UP000825935"/>
    </source>
</evidence>
<dbReference type="EMBL" id="CM035428">
    <property type="protein sequence ID" value="KAH7301999.1"/>
    <property type="molecule type" value="Genomic_DNA"/>
</dbReference>
<evidence type="ECO:0000313" key="1">
    <source>
        <dbReference type="EMBL" id="KAH7301999.1"/>
    </source>
</evidence>
<comment type="caution">
    <text evidence="1">The sequence shown here is derived from an EMBL/GenBank/DDBJ whole genome shotgun (WGS) entry which is preliminary data.</text>
</comment>
<keyword evidence="2" id="KW-1185">Reference proteome</keyword>
<sequence length="118" mass="13178">MPATTSATADFRVSVRRTQQTHSLVKGTLTSLTTVTIATIDSVAITATVISRAALLYSSSPFRRLRNANAKWAAREASIRPEMAAFSSWPLRYVNDLRQGYRSLPWCSHKLSVYIYPQ</sequence>
<organism evidence="1 2">
    <name type="scientific">Ceratopteris richardii</name>
    <name type="common">Triangle waterfern</name>
    <dbReference type="NCBI Taxonomy" id="49495"/>
    <lineage>
        <taxon>Eukaryota</taxon>
        <taxon>Viridiplantae</taxon>
        <taxon>Streptophyta</taxon>
        <taxon>Embryophyta</taxon>
        <taxon>Tracheophyta</taxon>
        <taxon>Polypodiopsida</taxon>
        <taxon>Polypodiidae</taxon>
        <taxon>Polypodiales</taxon>
        <taxon>Pteridineae</taxon>
        <taxon>Pteridaceae</taxon>
        <taxon>Parkerioideae</taxon>
        <taxon>Ceratopteris</taxon>
    </lineage>
</organism>
<proteinExistence type="predicted"/>
<protein>
    <submittedName>
        <fullName evidence="1">Uncharacterized protein</fullName>
    </submittedName>
</protein>
<dbReference type="Proteomes" id="UP000825935">
    <property type="component" value="Chromosome 23"/>
</dbReference>
<name>A0A8T2RZQ5_CERRI</name>
<dbReference type="AlphaFoldDB" id="A0A8T2RZQ5"/>
<accession>A0A8T2RZQ5</accession>